<name>A0A0G0VQM1_UNCKA</name>
<organism evidence="4 5">
    <name type="scientific">candidate division WWE3 bacterium GW2011_GWC2_41_23</name>
    <dbReference type="NCBI Taxonomy" id="1619123"/>
    <lineage>
        <taxon>Bacteria</taxon>
        <taxon>Katanobacteria</taxon>
    </lineage>
</organism>
<dbReference type="PATRIC" id="fig|1619123.3.peg.353"/>
<feature type="transmembrane region" description="Helical" evidence="2">
    <location>
        <begin position="9"/>
        <end position="30"/>
    </location>
</feature>
<keyword evidence="2" id="KW-0472">Membrane</keyword>
<dbReference type="EMBL" id="LCBB01000004">
    <property type="protein sequence ID" value="KKS03215.1"/>
    <property type="molecule type" value="Genomic_DNA"/>
</dbReference>
<comment type="caution">
    <text evidence="4">The sequence shown here is derived from an EMBL/GenBank/DDBJ whole genome shotgun (WGS) entry which is preliminary data.</text>
</comment>
<accession>A0A0G0VQM1</accession>
<evidence type="ECO:0000313" key="5">
    <source>
        <dbReference type="Proteomes" id="UP000033947"/>
    </source>
</evidence>
<dbReference type="GO" id="GO:0003677">
    <property type="term" value="F:DNA binding"/>
    <property type="evidence" value="ECO:0007669"/>
    <property type="project" value="InterPro"/>
</dbReference>
<sequence>MFEKFAGKFLTNIFVYGFVSVFLAVPYLIYYLLTSYLFLGIGAIGLFLFVVAYGTYKELVESSEKEYKAELQRISVDSSHKIEDLEQNLKVATHEENMWRQLLKERASGFPSLFTNISYYEELIDEELSGYLRHKSHPAVSASEMVKIEASRRREAEFNQRTTKALIEYYESIAPFLLDFKEEIIDENDDSIREYNEEEQQDPVTNFLAKEEYRKLSTTERNQTALDRYWKRPMSKWLIGRMYERYVGYLYEQKGYDVEYTGIFHGYEDLGRDLVCTKGNEIVIIQCKNWSQFKTIYEKHIFQFFGTVFQYRDQNPNKQVRAIFYTTTELSELARRFAKELNIELQEKCKMVKGYPCIKCNISMVDGARIYHLPFDQQYDNTRIEIKKGEMYCQAVEEAEKAGFRRAFKWRGDNSNA</sequence>
<protein>
    <recommendedName>
        <fullName evidence="3">Restriction endonuclease type IV Mrr domain-containing protein</fullName>
    </recommendedName>
</protein>
<dbReference type="SUPFAM" id="SSF52980">
    <property type="entry name" value="Restriction endonuclease-like"/>
    <property type="match status" value="1"/>
</dbReference>
<evidence type="ECO:0000256" key="1">
    <source>
        <dbReference type="SAM" id="Coils"/>
    </source>
</evidence>
<keyword evidence="2" id="KW-1133">Transmembrane helix</keyword>
<keyword evidence="1" id="KW-0175">Coiled coil</keyword>
<dbReference type="Gene3D" id="3.40.1350.10">
    <property type="match status" value="1"/>
</dbReference>
<dbReference type="InterPro" id="IPR007560">
    <property type="entry name" value="Restrct_endonuc_IV_Mrr"/>
</dbReference>
<dbReference type="GO" id="GO:0004519">
    <property type="term" value="F:endonuclease activity"/>
    <property type="evidence" value="ECO:0007669"/>
    <property type="project" value="InterPro"/>
</dbReference>
<dbReference type="InterPro" id="IPR011856">
    <property type="entry name" value="tRNA_endonuc-like_dom_sf"/>
</dbReference>
<dbReference type="Proteomes" id="UP000033947">
    <property type="component" value="Unassembled WGS sequence"/>
</dbReference>
<keyword evidence="2" id="KW-0812">Transmembrane</keyword>
<dbReference type="GO" id="GO:0009307">
    <property type="term" value="P:DNA restriction-modification system"/>
    <property type="evidence" value="ECO:0007669"/>
    <property type="project" value="InterPro"/>
</dbReference>
<feature type="transmembrane region" description="Helical" evidence="2">
    <location>
        <begin position="36"/>
        <end position="56"/>
    </location>
</feature>
<proteinExistence type="predicted"/>
<gene>
    <name evidence="4" type="ORF">UU55_C0004G0004</name>
</gene>
<dbReference type="AlphaFoldDB" id="A0A0G0VQM1"/>
<evidence type="ECO:0000259" key="3">
    <source>
        <dbReference type="Pfam" id="PF04471"/>
    </source>
</evidence>
<dbReference type="InterPro" id="IPR011335">
    <property type="entry name" value="Restrct_endonuc-II-like"/>
</dbReference>
<evidence type="ECO:0000313" key="4">
    <source>
        <dbReference type="EMBL" id="KKS03215.1"/>
    </source>
</evidence>
<feature type="domain" description="Restriction endonuclease type IV Mrr" evidence="3">
    <location>
        <begin position="241"/>
        <end position="346"/>
    </location>
</feature>
<reference evidence="4 5" key="1">
    <citation type="journal article" date="2015" name="Nature">
        <title>rRNA introns, odd ribosomes, and small enigmatic genomes across a large radiation of phyla.</title>
        <authorList>
            <person name="Brown C.T."/>
            <person name="Hug L.A."/>
            <person name="Thomas B.C."/>
            <person name="Sharon I."/>
            <person name="Castelle C.J."/>
            <person name="Singh A."/>
            <person name="Wilkins M.J."/>
            <person name="Williams K.H."/>
            <person name="Banfield J.F."/>
        </authorList>
    </citation>
    <scope>NUCLEOTIDE SEQUENCE [LARGE SCALE GENOMIC DNA]</scope>
</reference>
<evidence type="ECO:0000256" key="2">
    <source>
        <dbReference type="SAM" id="Phobius"/>
    </source>
</evidence>
<dbReference type="Pfam" id="PF04471">
    <property type="entry name" value="Mrr_cat"/>
    <property type="match status" value="1"/>
</dbReference>
<feature type="coiled-coil region" evidence="1">
    <location>
        <begin position="68"/>
        <end position="102"/>
    </location>
</feature>